<dbReference type="Pfam" id="PF01428">
    <property type="entry name" value="zf-AN1"/>
    <property type="match status" value="2"/>
</dbReference>
<dbReference type="EMBL" id="CAJJDM010000043">
    <property type="protein sequence ID" value="CAD8068935.1"/>
    <property type="molecule type" value="Genomic_DNA"/>
</dbReference>
<evidence type="ECO:0000313" key="3">
    <source>
        <dbReference type="EMBL" id="CAD8068935.1"/>
    </source>
</evidence>
<keyword evidence="1" id="KW-0862">Zinc</keyword>
<keyword evidence="1" id="KW-0863">Zinc-finger</keyword>
<dbReference type="PANTHER" id="PTHR14677">
    <property type="entry name" value="ARSENITE INDUCUBLE RNA ASSOCIATED PROTEIN AIP-1-RELATED"/>
    <property type="match status" value="1"/>
</dbReference>
<keyword evidence="4" id="KW-1185">Reference proteome</keyword>
<reference evidence="3" key="1">
    <citation type="submission" date="2021-01" db="EMBL/GenBank/DDBJ databases">
        <authorList>
            <consortium name="Genoscope - CEA"/>
            <person name="William W."/>
        </authorList>
    </citation>
    <scope>NUCLEOTIDE SEQUENCE</scope>
</reference>
<sequence length="136" mass="16350">MNLDDQMERCALEYCKRRDFLPFQCTLCHKKFCLEHKDLKDHECPFQFAEKKAVQCSKCNKVIQYLSTKSEEEVLKQHVCEQVKKEESKCPQCKVRLNEVNKYECKQCHREVCLKHRMQEDHNCRRINQTGCCILM</sequence>
<comment type="caution">
    <text evidence="3">The sequence shown here is derived from an EMBL/GenBank/DDBJ whole genome shotgun (WGS) entry which is preliminary data.</text>
</comment>
<dbReference type="PANTHER" id="PTHR14677:SF20">
    <property type="entry name" value="ZINC FINGER AN1-TYPE CONTAINING 2A-RELATED"/>
    <property type="match status" value="1"/>
</dbReference>
<organism evidence="3 4">
    <name type="scientific">Paramecium primaurelia</name>
    <dbReference type="NCBI Taxonomy" id="5886"/>
    <lineage>
        <taxon>Eukaryota</taxon>
        <taxon>Sar</taxon>
        <taxon>Alveolata</taxon>
        <taxon>Ciliophora</taxon>
        <taxon>Intramacronucleata</taxon>
        <taxon>Oligohymenophorea</taxon>
        <taxon>Peniculida</taxon>
        <taxon>Parameciidae</taxon>
        <taxon>Paramecium</taxon>
    </lineage>
</organism>
<feature type="domain" description="AN1-type" evidence="2">
    <location>
        <begin position="4"/>
        <end position="52"/>
    </location>
</feature>
<proteinExistence type="predicted"/>
<accession>A0A8S1LRQ4</accession>
<dbReference type="OMA" id="DHNCRRI"/>
<dbReference type="GO" id="GO:0005737">
    <property type="term" value="C:cytoplasm"/>
    <property type="evidence" value="ECO:0007669"/>
    <property type="project" value="TreeGrafter"/>
</dbReference>
<evidence type="ECO:0000259" key="2">
    <source>
        <dbReference type="PROSITE" id="PS51039"/>
    </source>
</evidence>
<evidence type="ECO:0000256" key="1">
    <source>
        <dbReference type="PROSITE-ProRule" id="PRU00449"/>
    </source>
</evidence>
<dbReference type="AlphaFoldDB" id="A0A8S1LRQ4"/>
<dbReference type="InterPro" id="IPR000058">
    <property type="entry name" value="Znf_AN1"/>
</dbReference>
<dbReference type="Proteomes" id="UP000688137">
    <property type="component" value="Unassembled WGS sequence"/>
</dbReference>
<dbReference type="SMART" id="SM00154">
    <property type="entry name" value="ZnF_AN1"/>
    <property type="match status" value="2"/>
</dbReference>
<protein>
    <recommendedName>
        <fullName evidence="2">AN1-type domain-containing protein</fullName>
    </recommendedName>
</protein>
<dbReference type="GO" id="GO:0008270">
    <property type="term" value="F:zinc ion binding"/>
    <property type="evidence" value="ECO:0007669"/>
    <property type="project" value="UniProtKB-KW"/>
</dbReference>
<evidence type="ECO:0000313" key="4">
    <source>
        <dbReference type="Proteomes" id="UP000688137"/>
    </source>
</evidence>
<name>A0A8S1LRQ4_PARPR</name>
<gene>
    <name evidence="3" type="ORF">PPRIM_AZ9-3.1.T0430107</name>
</gene>
<keyword evidence="1" id="KW-0479">Metal-binding</keyword>
<dbReference type="PROSITE" id="PS51039">
    <property type="entry name" value="ZF_AN1"/>
    <property type="match status" value="1"/>
</dbReference>